<evidence type="ECO:0000256" key="4">
    <source>
        <dbReference type="ARBA" id="ARBA00022989"/>
    </source>
</evidence>
<dbReference type="PANTHER" id="PTHR11654">
    <property type="entry name" value="OLIGOPEPTIDE TRANSPORTER-RELATED"/>
    <property type="match status" value="1"/>
</dbReference>
<evidence type="ECO:0000256" key="3">
    <source>
        <dbReference type="ARBA" id="ARBA00022692"/>
    </source>
</evidence>
<sequence length="194" mass="21485">MISPCHRSPSSNNTLTYVHMVHSIHTVHDTNTTGNEMFEKLGTVGSLTNLVVYLTTVFNMKGGSCTCCCYKRKLFCFEVPAATYFLQRLTGKEGGITLLRRMGIGMVLAILCTIVSGLVEGNRRHIALTRPTLGITSKGGVISSMSAMWLIPQLSLSGFSEGFNYISQIEFYYKQISLNDLVALNIKFLVQKRT</sequence>
<dbReference type="InterPro" id="IPR000109">
    <property type="entry name" value="POT_fam"/>
</dbReference>
<name>A0A2K1X4Q3_POPTR</name>
<organism evidence="7 8">
    <name type="scientific">Populus trichocarpa</name>
    <name type="common">Western balsam poplar</name>
    <name type="synonym">Populus balsamifera subsp. trichocarpa</name>
    <dbReference type="NCBI Taxonomy" id="3694"/>
    <lineage>
        <taxon>Eukaryota</taxon>
        <taxon>Viridiplantae</taxon>
        <taxon>Streptophyta</taxon>
        <taxon>Embryophyta</taxon>
        <taxon>Tracheophyta</taxon>
        <taxon>Spermatophyta</taxon>
        <taxon>Magnoliopsida</taxon>
        <taxon>eudicotyledons</taxon>
        <taxon>Gunneridae</taxon>
        <taxon>Pentapetalae</taxon>
        <taxon>rosids</taxon>
        <taxon>fabids</taxon>
        <taxon>Malpighiales</taxon>
        <taxon>Salicaceae</taxon>
        <taxon>Saliceae</taxon>
        <taxon>Populus</taxon>
    </lineage>
</organism>
<evidence type="ECO:0000313" key="8">
    <source>
        <dbReference type="Proteomes" id="UP000006729"/>
    </source>
</evidence>
<evidence type="ECO:0000256" key="2">
    <source>
        <dbReference type="ARBA" id="ARBA00005982"/>
    </source>
</evidence>
<dbReference type="InterPro" id="IPR036259">
    <property type="entry name" value="MFS_trans_sf"/>
</dbReference>
<evidence type="ECO:0000256" key="1">
    <source>
        <dbReference type="ARBA" id="ARBA00004141"/>
    </source>
</evidence>
<dbReference type="AlphaFoldDB" id="A0A2K1X4Q3"/>
<evidence type="ECO:0000256" key="5">
    <source>
        <dbReference type="ARBA" id="ARBA00023136"/>
    </source>
</evidence>
<dbReference type="Gene3D" id="1.20.1250.20">
    <property type="entry name" value="MFS general substrate transporter like domains"/>
    <property type="match status" value="1"/>
</dbReference>
<comment type="similarity">
    <text evidence="2">Belongs to the major facilitator superfamily. Proton-dependent oligopeptide transporter (POT/PTR) (TC 2.A.17) family.</text>
</comment>
<protein>
    <submittedName>
        <fullName evidence="7">Uncharacterized protein</fullName>
    </submittedName>
</protein>
<evidence type="ECO:0000256" key="6">
    <source>
        <dbReference type="SAM" id="Phobius"/>
    </source>
</evidence>
<dbReference type="Proteomes" id="UP000006729">
    <property type="component" value="Chromosome 17"/>
</dbReference>
<keyword evidence="8" id="KW-1185">Reference proteome</keyword>
<keyword evidence="5 6" id="KW-0472">Membrane</keyword>
<dbReference type="InParanoid" id="A0A2K1X4Q3"/>
<dbReference type="Pfam" id="PF00854">
    <property type="entry name" value="PTR2"/>
    <property type="match status" value="1"/>
</dbReference>
<gene>
    <name evidence="7" type="ORF">POPTR_017G076900</name>
</gene>
<keyword evidence="4 6" id="KW-1133">Transmembrane helix</keyword>
<reference evidence="7 8" key="1">
    <citation type="journal article" date="2006" name="Science">
        <title>The genome of black cottonwood, Populus trichocarpa (Torr. &amp; Gray).</title>
        <authorList>
            <person name="Tuskan G.A."/>
            <person name="Difazio S."/>
            <person name="Jansson S."/>
            <person name="Bohlmann J."/>
            <person name="Grigoriev I."/>
            <person name="Hellsten U."/>
            <person name="Putnam N."/>
            <person name="Ralph S."/>
            <person name="Rombauts S."/>
            <person name="Salamov A."/>
            <person name="Schein J."/>
            <person name="Sterck L."/>
            <person name="Aerts A."/>
            <person name="Bhalerao R.R."/>
            <person name="Bhalerao R.P."/>
            <person name="Blaudez D."/>
            <person name="Boerjan W."/>
            <person name="Brun A."/>
            <person name="Brunner A."/>
            <person name="Busov V."/>
            <person name="Campbell M."/>
            <person name="Carlson J."/>
            <person name="Chalot M."/>
            <person name="Chapman J."/>
            <person name="Chen G.L."/>
            <person name="Cooper D."/>
            <person name="Coutinho P.M."/>
            <person name="Couturier J."/>
            <person name="Covert S."/>
            <person name="Cronk Q."/>
            <person name="Cunningham R."/>
            <person name="Davis J."/>
            <person name="Degroeve S."/>
            <person name="Dejardin A."/>
            <person name="Depamphilis C."/>
            <person name="Detter J."/>
            <person name="Dirks B."/>
            <person name="Dubchak I."/>
            <person name="Duplessis S."/>
            <person name="Ehlting J."/>
            <person name="Ellis B."/>
            <person name="Gendler K."/>
            <person name="Goodstein D."/>
            <person name="Gribskov M."/>
            <person name="Grimwood J."/>
            <person name="Groover A."/>
            <person name="Gunter L."/>
            <person name="Hamberger B."/>
            <person name="Heinze B."/>
            <person name="Helariutta Y."/>
            <person name="Henrissat B."/>
            <person name="Holligan D."/>
            <person name="Holt R."/>
            <person name="Huang W."/>
            <person name="Islam-Faridi N."/>
            <person name="Jones S."/>
            <person name="Jones-Rhoades M."/>
            <person name="Jorgensen R."/>
            <person name="Joshi C."/>
            <person name="Kangasjarvi J."/>
            <person name="Karlsson J."/>
            <person name="Kelleher C."/>
            <person name="Kirkpatrick R."/>
            <person name="Kirst M."/>
            <person name="Kohler A."/>
            <person name="Kalluri U."/>
            <person name="Larimer F."/>
            <person name="Leebens-Mack J."/>
            <person name="Leple J.C."/>
            <person name="Locascio P."/>
            <person name="Lou Y."/>
            <person name="Lucas S."/>
            <person name="Martin F."/>
            <person name="Montanini B."/>
            <person name="Napoli C."/>
            <person name="Nelson D.R."/>
            <person name="Nelson C."/>
            <person name="Nieminen K."/>
            <person name="Nilsson O."/>
            <person name="Pereda V."/>
            <person name="Peter G."/>
            <person name="Philippe R."/>
            <person name="Pilate G."/>
            <person name="Poliakov A."/>
            <person name="Razumovskaya J."/>
            <person name="Richardson P."/>
            <person name="Rinaldi C."/>
            <person name="Ritland K."/>
            <person name="Rouze P."/>
            <person name="Ryaboy D."/>
            <person name="Schmutz J."/>
            <person name="Schrader J."/>
            <person name="Segerman B."/>
            <person name="Shin H."/>
            <person name="Siddiqui A."/>
            <person name="Sterky F."/>
            <person name="Terry A."/>
            <person name="Tsai C.J."/>
            <person name="Uberbacher E."/>
            <person name="Unneberg P."/>
            <person name="Vahala J."/>
            <person name="Wall K."/>
            <person name="Wessler S."/>
            <person name="Yang G."/>
            <person name="Yin T."/>
            <person name="Douglas C."/>
            <person name="Marra M."/>
            <person name="Sandberg G."/>
            <person name="Van de Peer Y."/>
            <person name="Rokhsar D."/>
        </authorList>
    </citation>
    <scope>NUCLEOTIDE SEQUENCE [LARGE SCALE GENOMIC DNA]</scope>
    <source>
        <strain evidence="8">cv. Nisqually</strain>
    </source>
</reference>
<proteinExistence type="inferred from homology"/>
<accession>A0A2K1X4Q3</accession>
<dbReference type="EMBL" id="CM009306">
    <property type="protein sequence ID" value="PNS95760.1"/>
    <property type="molecule type" value="Genomic_DNA"/>
</dbReference>
<comment type="subcellular location">
    <subcellularLocation>
        <location evidence="1">Membrane</location>
        <topology evidence="1">Multi-pass membrane protein</topology>
    </subcellularLocation>
</comment>
<dbReference type="GO" id="GO:0016020">
    <property type="term" value="C:membrane"/>
    <property type="evidence" value="ECO:0007669"/>
    <property type="project" value="UniProtKB-SubCell"/>
</dbReference>
<evidence type="ECO:0000313" key="7">
    <source>
        <dbReference type="EMBL" id="PNS95760.1"/>
    </source>
</evidence>
<feature type="transmembrane region" description="Helical" evidence="6">
    <location>
        <begin position="98"/>
        <end position="119"/>
    </location>
</feature>
<dbReference type="GO" id="GO:0022857">
    <property type="term" value="F:transmembrane transporter activity"/>
    <property type="evidence" value="ECO:0007669"/>
    <property type="project" value="InterPro"/>
</dbReference>
<keyword evidence="3 6" id="KW-0812">Transmembrane</keyword>